<dbReference type="InterPro" id="IPR006073">
    <property type="entry name" value="GTP-bd"/>
</dbReference>
<name>A0A7S4AY03_CHRCT</name>
<dbReference type="InterPro" id="IPR023179">
    <property type="entry name" value="GTP-bd_ortho_bundle_sf"/>
</dbReference>
<feature type="binding site" evidence="3">
    <location>
        <position position="235"/>
    </location>
    <ligand>
        <name>GTP</name>
        <dbReference type="ChEBI" id="CHEBI:37565"/>
    </ligand>
</feature>
<dbReference type="GO" id="GO:0005739">
    <property type="term" value="C:mitochondrion"/>
    <property type="evidence" value="ECO:0007669"/>
    <property type="project" value="TreeGrafter"/>
</dbReference>
<dbReference type="GO" id="GO:0005525">
    <property type="term" value="F:GTP binding"/>
    <property type="evidence" value="ECO:0007669"/>
    <property type="project" value="UniProtKB-KW"/>
</dbReference>
<organism evidence="5">
    <name type="scientific">Chrysotila carterae</name>
    <name type="common">Marine alga</name>
    <name type="synonym">Syracosphaera carterae</name>
    <dbReference type="NCBI Taxonomy" id="13221"/>
    <lineage>
        <taxon>Eukaryota</taxon>
        <taxon>Haptista</taxon>
        <taxon>Haptophyta</taxon>
        <taxon>Prymnesiophyceae</taxon>
        <taxon>Isochrysidales</taxon>
        <taxon>Isochrysidaceae</taxon>
        <taxon>Chrysotila</taxon>
    </lineage>
</organism>
<dbReference type="AlphaFoldDB" id="A0A7S4AY03"/>
<dbReference type="PIRSF" id="PIRSF006230">
    <property type="entry name" value="MG442"/>
    <property type="match status" value="1"/>
</dbReference>
<keyword evidence="2 3" id="KW-0342">GTP-binding</keyword>
<dbReference type="Gene3D" id="3.40.50.300">
    <property type="entry name" value="P-loop containing nucleotide triphosphate hydrolases"/>
    <property type="match status" value="1"/>
</dbReference>
<evidence type="ECO:0000256" key="1">
    <source>
        <dbReference type="ARBA" id="ARBA00022741"/>
    </source>
</evidence>
<dbReference type="CDD" id="cd01856">
    <property type="entry name" value="YlqF"/>
    <property type="match status" value="1"/>
</dbReference>
<dbReference type="InterPro" id="IPR027417">
    <property type="entry name" value="P-loop_NTPase"/>
</dbReference>
<dbReference type="PANTHER" id="PTHR45782">
    <property type="entry name" value="MITOCHONDRIAL RIBOSOME-ASSOCIATED GTPASE 1"/>
    <property type="match status" value="1"/>
</dbReference>
<accession>A0A7S4AY03</accession>
<keyword evidence="1 3" id="KW-0547">Nucleotide-binding</keyword>
<protein>
    <recommendedName>
        <fullName evidence="4">G domain-containing protein</fullName>
    </recommendedName>
</protein>
<feature type="domain" description="G" evidence="4">
    <location>
        <begin position="184"/>
        <end position="244"/>
    </location>
</feature>
<dbReference type="PANTHER" id="PTHR45782:SF5">
    <property type="entry name" value="DAR GTPASE 3, CHLOROPLASTIC"/>
    <property type="match status" value="1"/>
</dbReference>
<evidence type="ECO:0000256" key="2">
    <source>
        <dbReference type="ARBA" id="ARBA00023134"/>
    </source>
</evidence>
<dbReference type="Gene3D" id="1.10.1580.10">
    <property type="match status" value="1"/>
</dbReference>
<reference evidence="5" key="1">
    <citation type="submission" date="2021-01" db="EMBL/GenBank/DDBJ databases">
        <authorList>
            <person name="Corre E."/>
            <person name="Pelletier E."/>
            <person name="Niang G."/>
            <person name="Scheremetjew M."/>
            <person name="Finn R."/>
            <person name="Kale V."/>
            <person name="Holt S."/>
            <person name="Cochrane G."/>
            <person name="Meng A."/>
            <person name="Brown T."/>
            <person name="Cohen L."/>
        </authorList>
    </citation>
    <scope>NUCLEOTIDE SEQUENCE</scope>
    <source>
        <strain evidence="5">CCMP645</strain>
    </source>
</reference>
<dbReference type="EMBL" id="HBIZ01000485">
    <property type="protein sequence ID" value="CAE0747677.1"/>
    <property type="molecule type" value="Transcribed_RNA"/>
</dbReference>
<proteinExistence type="predicted"/>
<dbReference type="InterPro" id="IPR016478">
    <property type="entry name" value="GTPase_MTG1"/>
</dbReference>
<dbReference type="InterPro" id="IPR019991">
    <property type="entry name" value="GTP-bd_ribosome_bgen"/>
</dbReference>
<evidence type="ECO:0000259" key="4">
    <source>
        <dbReference type="Pfam" id="PF01926"/>
    </source>
</evidence>
<dbReference type="GO" id="GO:0003924">
    <property type="term" value="F:GTPase activity"/>
    <property type="evidence" value="ECO:0007669"/>
    <property type="project" value="TreeGrafter"/>
</dbReference>
<dbReference type="NCBIfam" id="TIGR03596">
    <property type="entry name" value="GTPase_YlqF"/>
    <property type="match status" value="1"/>
</dbReference>
<sequence>MWNKLLLGIVCVSIGNVASLTSSIGFVSFSPQNAAYTARSVLPMAVLSPEVSSSHDVTTGRPLIEWYPGHIAKAERMMGDVLAMVDVVVELRDARIPRSTAHPLLSEWVGTRGHVLALNRMDSAPEGALREWEEALRAEGKVPCFVDGKQGTGVRELKQAILEAGRHVNERRKRRGINSRPVRAAILGYPNVGKSAIINRLVNRKKAKSENRPGVTRGFTWIRIDAQVQLLDSPGIIPAKQVTQASAYHLAMCDDIGSAAYDVQSVAAALLEKLLLVSESAPNYVRLKTLRERWGVDVECSCGEEYLRSLADQRFTGDMQRAAVTLLKDFRSGLLGRMCLEPPR</sequence>
<feature type="binding site" evidence="3">
    <location>
        <begin position="119"/>
        <end position="122"/>
    </location>
    <ligand>
        <name>GTP</name>
        <dbReference type="ChEBI" id="CHEBI:37565"/>
    </ligand>
</feature>
<dbReference type="PRINTS" id="PR00326">
    <property type="entry name" value="GTP1OBG"/>
</dbReference>
<evidence type="ECO:0000256" key="3">
    <source>
        <dbReference type="PIRSR" id="PIRSR006230-1"/>
    </source>
</evidence>
<gene>
    <name evidence="5" type="ORF">PCAR00345_LOCUS259</name>
</gene>
<dbReference type="GO" id="GO:0032543">
    <property type="term" value="P:mitochondrial translation"/>
    <property type="evidence" value="ECO:0007669"/>
    <property type="project" value="TreeGrafter"/>
</dbReference>
<evidence type="ECO:0000313" key="5">
    <source>
        <dbReference type="EMBL" id="CAE0747677.1"/>
    </source>
</evidence>
<dbReference type="Pfam" id="PF01926">
    <property type="entry name" value="MMR_HSR1"/>
    <property type="match status" value="1"/>
</dbReference>
<dbReference type="SUPFAM" id="SSF52540">
    <property type="entry name" value="P-loop containing nucleoside triphosphate hydrolases"/>
    <property type="match status" value="1"/>
</dbReference>